<sequence>MLQNKHCVSKKSYEAISVEFDQYKSGHSIEFEIYLRQNEPVDIIPSYLDIQNNPCSVEVSERFYFEIISHLESNIVL</sequence>
<protein>
    <submittedName>
        <fullName evidence="1">Uncharacterized protein</fullName>
    </submittedName>
</protein>
<evidence type="ECO:0000313" key="2">
    <source>
        <dbReference type="Proteomes" id="UP001238088"/>
    </source>
</evidence>
<proteinExistence type="predicted"/>
<gene>
    <name evidence="1" type="ORF">J2S17_000389</name>
</gene>
<comment type="caution">
    <text evidence="1">The sequence shown here is derived from an EMBL/GenBank/DDBJ whole genome shotgun (WGS) entry which is preliminary data.</text>
</comment>
<dbReference type="EMBL" id="JAUSUB010000001">
    <property type="protein sequence ID" value="MDQ0268520.1"/>
    <property type="molecule type" value="Genomic_DNA"/>
</dbReference>
<accession>A0ABU0AEK6</accession>
<organism evidence="1 2">
    <name type="scientific">Cytobacillus purgationiresistens</name>
    <dbReference type="NCBI Taxonomy" id="863449"/>
    <lineage>
        <taxon>Bacteria</taxon>
        <taxon>Bacillati</taxon>
        <taxon>Bacillota</taxon>
        <taxon>Bacilli</taxon>
        <taxon>Bacillales</taxon>
        <taxon>Bacillaceae</taxon>
        <taxon>Cytobacillus</taxon>
    </lineage>
</organism>
<reference evidence="1 2" key="1">
    <citation type="submission" date="2023-07" db="EMBL/GenBank/DDBJ databases">
        <title>Genomic Encyclopedia of Type Strains, Phase IV (KMG-IV): sequencing the most valuable type-strain genomes for metagenomic binning, comparative biology and taxonomic classification.</title>
        <authorList>
            <person name="Goeker M."/>
        </authorList>
    </citation>
    <scope>NUCLEOTIDE SEQUENCE [LARGE SCALE GENOMIC DNA]</scope>
    <source>
        <strain evidence="1 2">DSM 23494</strain>
    </source>
</reference>
<keyword evidence="2" id="KW-1185">Reference proteome</keyword>
<name>A0ABU0AEK6_9BACI</name>
<evidence type="ECO:0000313" key="1">
    <source>
        <dbReference type="EMBL" id="MDQ0268520.1"/>
    </source>
</evidence>
<dbReference type="Proteomes" id="UP001238088">
    <property type="component" value="Unassembled WGS sequence"/>
</dbReference>